<keyword evidence="2" id="KW-0539">Nucleus</keyword>
<comment type="subcellular location">
    <subcellularLocation>
        <location evidence="1">Nucleus</location>
    </subcellularLocation>
</comment>
<dbReference type="GO" id="GO:0005634">
    <property type="term" value="C:nucleus"/>
    <property type="evidence" value="ECO:0007669"/>
    <property type="project" value="UniProtKB-SubCell"/>
</dbReference>
<dbReference type="GO" id="GO:0000981">
    <property type="term" value="F:DNA-binding transcription factor activity, RNA polymerase II-specific"/>
    <property type="evidence" value="ECO:0007669"/>
    <property type="project" value="InterPro"/>
</dbReference>
<dbReference type="InterPro" id="IPR021858">
    <property type="entry name" value="Fun_TF"/>
</dbReference>
<dbReference type="RefSeq" id="XP_020063706.1">
    <property type="nucleotide sequence ID" value="XM_020210968.1"/>
</dbReference>
<dbReference type="Pfam" id="PF11951">
    <property type="entry name" value="Fungal_trans_2"/>
    <property type="match status" value="1"/>
</dbReference>
<organism evidence="4 5">
    <name type="scientific">Suhomyces tanzawaensis NRRL Y-17324</name>
    <dbReference type="NCBI Taxonomy" id="984487"/>
    <lineage>
        <taxon>Eukaryota</taxon>
        <taxon>Fungi</taxon>
        <taxon>Dikarya</taxon>
        <taxon>Ascomycota</taxon>
        <taxon>Saccharomycotina</taxon>
        <taxon>Pichiomycetes</taxon>
        <taxon>Debaryomycetaceae</taxon>
        <taxon>Suhomyces</taxon>
    </lineage>
</organism>
<dbReference type="InterPro" id="IPR001138">
    <property type="entry name" value="Zn2Cys6_DnaBD"/>
</dbReference>
<proteinExistence type="predicted"/>
<dbReference type="GO" id="GO:0000976">
    <property type="term" value="F:transcription cis-regulatory region binding"/>
    <property type="evidence" value="ECO:0007669"/>
    <property type="project" value="TreeGrafter"/>
</dbReference>
<protein>
    <submittedName>
        <fullName evidence="4">Fungal transcriptional regulatory protein</fullName>
    </submittedName>
</protein>
<accession>A0A1E4SGE8</accession>
<dbReference type="PRINTS" id="PR00755">
    <property type="entry name" value="AFLATOXINBRP"/>
</dbReference>
<evidence type="ECO:0000313" key="5">
    <source>
        <dbReference type="Proteomes" id="UP000094285"/>
    </source>
</evidence>
<dbReference type="Proteomes" id="UP000094285">
    <property type="component" value="Unassembled WGS sequence"/>
</dbReference>
<evidence type="ECO:0000313" key="4">
    <source>
        <dbReference type="EMBL" id="ODV78584.1"/>
    </source>
</evidence>
<dbReference type="OrthoDB" id="5229455at2759"/>
<reference evidence="5" key="1">
    <citation type="submission" date="2016-05" db="EMBL/GenBank/DDBJ databases">
        <title>Comparative genomics of biotechnologically important yeasts.</title>
        <authorList>
            <consortium name="DOE Joint Genome Institute"/>
            <person name="Riley R."/>
            <person name="Haridas S."/>
            <person name="Wolfe K.H."/>
            <person name="Lopes M.R."/>
            <person name="Hittinger C.T."/>
            <person name="Goker M."/>
            <person name="Salamov A."/>
            <person name="Wisecaver J."/>
            <person name="Long T.M."/>
            <person name="Aerts A.L."/>
            <person name="Barry K."/>
            <person name="Choi C."/>
            <person name="Clum A."/>
            <person name="Coughlan A.Y."/>
            <person name="Deshpande S."/>
            <person name="Douglass A.P."/>
            <person name="Hanson S.J."/>
            <person name="Klenk H.-P."/>
            <person name="Labutti K."/>
            <person name="Lapidus A."/>
            <person name="Lindquist E."/>
            <person name="Lipzen A."/>
            <person name="Meier-Kolthoff J.P."/>
            <person name="Ohm R.A."/>
            <person name="Otillar R.P."/>
            <person name="Pangilinan J."/>
            <person name="Peng Y."/>
            <person name="Rokas A."/>
            <person name="Rosa C.A."/>
            <person name="Scheuner C."/>
            <person name="Sibirny A.A."/>
            <person name="Slot J.C."/>
            <person name="Stielow J.B."/>
            <person name="Sun H."/>
            <person name="Kurtzman C.P."/>
            <person name="Blackwell M."/>
            <person name="Grigoriev I.V."/>
            <person name="Jeffries T.W."/>
        </authorList>
    </citation>
    <scope>NUCLEOTIDE SEQUENCE [LARGE SCALE GENOMIC DNA]</scope>
    <source>
        <strain evidence="5">NRRL Y-17324</strain>
    </source>
</reference>
<sequence>METKPKIKRSRNGCHKCKSLKIKCDEAKPACSYCLKTGSACDYSIKLTWGGRPFRDPSKRKGGAAPELLGQTTLKMEPPATGPTPMKNIPAISDGMESLSNALLRMNGDHFQLQHSEIFNNFVLSNIDAPEEKEITKIEQEFFSNYSEDLERINMAMPQRKSNFLGDNWPLATHNHYAFQTSKPFDEEEEVFSSVPAQLLPLPELLLQVPFYRNLMHFWLEVASEHLVPAPAHIYQENPFKIILPRMAMEFPSILTTLLAFSASIRSSLFPGSGAQEAVINQLLSRSCAELLKLLKDKNKATADPALATVLLLSCYEVYSSRDFDKHRVHILGARQIVKARTSKHGWSRDDGHVSNMGSEGDITFFLMRWFVYIDIIGALSATKNSHNYLASSGETHYEPAESVEYANKQMEEAVKDPKRDIDHLLGFDVKFLPFFSRIALLIRRTDTYLSSPGASPDQIPIDIITAALEIKDSLMQAYEAGEKRRQQKLDEIIDTKIQEKKQNSNSTSPPNLNNLIQQDNILRSTNKMFCYTGIINLYRRVLKIPRNSRLVQDLAESIADIGQENIEPQSPADICSIFCNFTAGCETMNKEHRSYFFHKFTKLIEMGNGNALKGFEIMKRCWETGEDWMDASNYLDIDLALL</sequence>
<dbReference type="STRING" id="984487.A0A1E4SGE8"/>
<dbReference type="Pfam" id="PF00172">
    <property type="entry name" value="Zn_clus"/>
    <property type="match status" value="1"/>
</dbReference>
<evidence type="ECO:0000256" key="1">
    <source>
        <dbReference type="ARBA" id="ARBA00004123"/>
    </source>
</evidence>
<dbReference type="PANTHER" id="PTHR37534">
    <property type="entry name" value="TRANSCRIPTIONAL ACTIVATOR PROTEIN UGA3"/>
    <property type="match status" value="1"/>
</dbReference>
<dbReference type="PROSITE" id="PS00463">
    <property type="entry name" value="ZN2_CY6_FUNGAL_1"/>
    <property type="match status" value="1"/>
</dbReference>
<dbReference type="PANTHER" id="PTHR37534:SF43">
    <property type="entry name" value="FINGER DOMAIN PROTEIN, PUTATIVE (AFU_ORTHOLOGUE AFUA_1G01850)-RELATED"/>
    <property type="match status" value="1"/>
</dbReference>
<dbReference type="EMBL" id="KV453913">
    <property type="protein sequence ID" value="ODV78584.1"/>
    <property type="molecule type" value="Genomic_DNA"/>
</dbReference>
<dbReference type="CDD" id="cd00067">
    <property type="entry name" value="GAL4"/>
    <property type="match status" value="1"/>
</dbReference>
<dbReference type="GeneID" id="30985104"/>
<dbReference type="PROSITE" id="PS50048">
    <property type="entry name" value="ZN2_CY6_FUNGAL_2"/>
    <property type="match status" value="1"/>
</dbReference>
<feature type="domain" description="Zn(2)-C6 fungal-type" evidence="3">
    <location>
        <begin position="13"/>
        <end position="43"/>
    </location>
</feature>
<evidence type="ECO:0000256" key="2">
    <source>
        <dbReference type="ARBA" id="ARBA00023242"/>
    </source>
</evidence>
<dbReference type="GO" id="GO:0045944">
    <property type="term" value="P:positive regulation of transcription by RNA polymerase II"/>
    <property type="evidence" value="ECO:0007669"/>
    <property type="project" value="TreeGrafter"/>
</dbReference>
<name>A0A1E4SGE8_9ASCO</name>
<dbReference type="AlphaFoldDB" id="A0A1E4SGE8"/>
<dbReference type="SUPFAM" id="SSF57701">
    <property type="entry name" value="Zn2/Cys6 DNA-binding domain"/>
    <property type="match status" value="1"/>
</dbReference>
<dbReference type="Gene3D" id="4.10.240.10">
    <property type="entry name" value="Zn(2)-C6 fungal-type DNA-binding domain"/>
    <property type="match status" value="1"/>
</dbReference>
<dbReference type="InterPro" id="IPR036864">
    <property type="entry name" value="Zn2-C6_fun-type_DNA-bd_sf"/>
</dbReference>
<gene>
    <name evidence="4" type="ORF">CANTADRAFT_67899</name>
</gene>
<keyword evidence="5" id="KW-1185">Reference proteome</keyword>
<evidence type="ECO:0000259" key="3">
    <source>
        <dbReference type="PROSITE" id="PS50048"/>
    </source>
</evidence>
<dbReference type="GO" id="GO:0008270">
    <property type="term" value="F:zinc ion binding"/>
    <property type="evidence" value="ECO:0007669"/>
    <property type="project" value="InterPro"/>
</dbReference>
<dbReference type="SMART" id="SM00066">
    <property type="entry name" value="GAL4"/>
    <property type="match status" value="1"/>
</dbReference>